<dbReference type="SUPFAM" id="SSF103657">
    <property type="entry name" value="BAR/IMD domain-like"/>
    <property type="match status" value="1"/>
</dbReference>
<dbReference type="HOGENOM" id="CLU_392821_0_0_1"/>
<dbReference type="InParanoid" id="G8ZPD3"/>
<evidence type="ECO:0000259" key="1">
    <source>
        <dbReference type="PROSITE" id="PS50010"/>
    </source>
</evidence>
<evidence type="ECO:0000313" key="2">
    <source>
        <dbReference type="EMBL" id="CCE90477.1"/>
    </source>
</evidence>
<feature type="domain" description="DH" evidence="1">
    <location>
        <begin position="110"/>
        <end position="326"/>
    </location>
</feature>
<dbReference type="PROSITE" id="PS50010">
    <property type="entry name" value="DH_2"/>
    <property type="match status" value="1"/>
</dbReference>
<dbReference type="GO" id="GO:0005737">
    <property type="term" value="C:cytoplasm"/>
    <property type="evidence" value="ECO:0007669"/>
    <property type="project" value="EnsemblFungi"/>
</dbReference>
<dbReference type="SUPFAM" id="SSF48065">
    <property type="entry name" value="DBL homology domain (DH-domain)"/>
    <property type="match status" value="1"/>
</dbReference>
<keyword evidence="3" id="KW-1185">Reference proteome</keyword>
<dbReference type="KEGG" id="tdl:TDEL_0B03480"/>
<gene>
    <name evidence="2" type="primary">TDEL0B03480</name>
    <name evidence="2" type="ORF">TDEL_0B03480</name>
</gene>
<dbReference type="InterPro" id="IPR027267">
    <property type="entry name" value="AH/BAR_dom_sf"/>
</dbReference>
<dbReference type="PANTHER" id="PTHR22834:SF20">
    <property type="entry name" value="SH3 DOMAIN-CONTAINING PROTEIN"/>
    <property type="match status" value="1"/>
</dbReference>
<dbReference type="GO" id="GO:0000755">
    <property type="term" value="P:cytogamy"/>
    <property type="evidence" value="ECO:0007669"/>
    <property type="project" value="EnsemblFungi"/>
</dbReference>
<accession>G8ZPD3</accession>
<dbReference type="GO" id="GO:0005085">
    <property type="term" value="F:guanyl-nucleotide exchange factor activity"/>
    <property type="evidence" value="ECO:0007669"/>
    <property type="project" value="InterPro"/>
</dbReference>
<dbReference type="InterPro" id="IPR051492">
    <property type="entry name" value="Dynamin-Rho_GEF"/>
</dbReference>
<dbReference type="Proteomes" id="UP000005627">
    <property type="component" value="Chromosome 2"/>
</dbReference>
<reference evidence="2 3" key="1">
    <citation type="journal article" date="2011" name="Proc. Natl. Acad. Sci. U.S.A.">
        <title>Evolutionary erosion of yeast sex chromosomes by mating-type switching accidents.</title>
        <authorList>
            <person name="Gordon J.L."/>
            <person name="Armisen D."/>
            <person name="Proux-Wera E."/>
            <person name="Oheigeartaigh S.S."/>
            <person name="Byrne K.P."/>
            <person name="Wolfe K.H."/>
        </authorList>
    </citation>
    <scope>NUCLEOTIDE SEQUENCE [LARGE SCALE GENOMIC DNA]</scope>
    <source>
        <strain evidence="3">ATCC 10662 / CBS 1146 / NBRC 0425 / NCYC 2629 / NRRL Y-866</strain>
    </source>
</reference>
<protein>
    <recommendedName>
        <fullName evidence="1">DH domain-containing protein</fullName>
    </recommendedName>
</protein>
<dbReference type="eggNOG" id="ENOG502RC15">
    <property type="taxonomic scope" value="Eukaryota"/>
</dbReference>
<sequence>MFKSSYFLEEMGFQASTSLTPIRDYDNDYFHRDDDKLPMTNRFLYGKPKTYGESARTSIKSCKRPASLVLCEQTETSNKKQYSPLNLRNFTDVINLNQDNEHSPKEPAQEFFSIVRHLFESETAYVETMETSIDVYRRTLNENRSFRNRLIQQDSHDEVLLFGNIETISSISRLFLSVIENSLTSGNPLRTVDDKFWDELNSISALQDRLLQQFDIGKAFNLHFLRIKSTYLSYSVTHGKQKELLELLRAGNPQLFQKWYDCCMKSANTMRLEAIFERPIKRLKEWTEILVQLLASSQNLLSEHYCTNVSNALNQYESFIRDVTNETKEFDNNAMYDFSLTPSEIIQSYGPESKFERKTLKSTVKSAPRSSLQELDSVLLCVKTPKRESRNTTSRSNSIFSGSSSRYSGDSTIVPLSEANLILSSSESHLRAETAVDLTLADHVTKLKRAHRGLLAFKNVIGKEDMLSILDINLKHAKLWEAVIDRRADLNPIVSSDEGSKSRISMYSSHIERLQKQREEAIIMKVDEMERSVKGPLSMIICHCECVRSHLRDLNALKKDYLSYLRERKSSAHDVKRDILGKHFEQMQAKMLHELPKFIELAHKIIEAIILNYHRKMLRYLEISAGGEKSLIDDLELLGGLKRDVGKNLDILENYSASRYRIKRMVRDDWQFAQDQTASRVLRKLFEL</sequence>
<dbReference type="GO" id="GO:0043332">
    <property type="term" value="C:mating projection tip"/>
    <property type="evidence" value="ECO:0007669"/>
    <property type="project" value="EnsemblFungi"/>
</dbReference>
<dbReference type="GO" id="GO:0031991">
    <property type="term" value="P:regulation of actomyosin contractile ring contraction"/>
    <property type="evidence" value="ECO:0007669"/>
    <property type="project" value="TreeGrafter"/>
</dbReference>
<dbReference type="STRING" id="1076872.G8ZPD3"/>
<dbReference type="EMBL" id="HE616743">
    <property type="protein sequence ID" value="CCE90477.1"/>
    <property type="molecule type" value="Genomic_DNA"/>
</dbReference>
<dbReference type="GO" id="GO:0005634">
    <property type="term" value="C:nucleus"/>
    <property type="evidence" value="ECO:0007669"/>
    <property type="project" value="EnsemblFungi"/>
</dbReference>
<dbReference type="FunCoup" id="G8ZPD3">
    <property type="interactions" value="111"/>
</dbReference>
<dbReference type="Pfam" id="PF00621">
    <property type="entry name" value="RhoGEF"/>
    <property type="match status" value="1"/>
</dbReference>
<dbReference type="Gene3D" id="1.20.900.10">
    <property type="entry name" value="Dbl homology (DH) domain"/>
    <property type="match status" value="1"/>
</dbReference>
<dbReference type="InterPro" id="IPR035899">
    <property type="entry name" value="DBL_dom_sf"/>
</dbReference>
<dbReference type="RefSeq" id="XP_003679688.1">
    <property type="nucleotide sequence ID" value="XM_003679640.1"/>
</dbReference>
<dbReference type="OrthoDB" id="10256089at2759"/>
<evidence type="ECO:0000313" key="3">
    <source>
        <dbReference type="Proteomes" id="UP000005627"/>
    </source>
</evidence>
<dbReference type="GO" id="GO:0032955">
    <property type="term" value="P:regulation of division septum assembly"/>
    <property type="evidence" value="ECO:0007669"/>
    <property type="project" value="TreeGrafter"/>
</dbReference>
<dbReference type="PANTHER" id="PTHR22834">
    <property type="entry name" value="NUCLEAR FUSION PROTEIN FUS2"/>
    <property type="match status" value="1"/>
</dbReference>
<proteinExistence type="predicted"/>
<dbReference type="InterPro" id="IPR000219">
    <property type="entry name" value="DH_dom"/>
</dbReference>
<dbReference type="GO" id="GO:0000742">
    <property type="term" value="P:karyogamy involved in conjugation with cellular fusion"/>
    <property type="evidence" value="ECO:0007669"/>
    <property type="project" value="EnsemblFungi"/>
</dbReference>
<dbReference type="GeneID" id="11504477"/>
<organism evidence="2 3">
    <name type="scientific">Torulaspora delbrueckii</name>
    <name type="common">Yeast</name>
    <name type="synonym">Candida colliculosa</name>
    <dbReference type="NCBI Taxonomy" id="4950"/>
    <lineage>
        <taxon>Eukaryota</taxon>
        <taxon>Fungi</taxon>
        <taxon>Dikarya</taxon>
        <taxon>Ascomycota</taxon>
        <taxon>Saccharomycotina</taxon>
        <taxon>Saccharomycetes</taxon>
        <taxon>Saccharomycetales</taxon>
        <taxon>Saccharomycetaceae</taxon>
        <taxon>Torulaspora</taxon>
    </lineage>
</organism>
<name>G8ZPD3_TORDE</name>
<dbReference type="AlphaFoldDB" id="G8ZPD3"/>